<protein>
    <recommendedName>
        <fullName evidence="3">DUF3800 domain-containing protein</fullName>
    </recommendedName>
</protein>
<comment type="caution">
    <text evidence="1">The sequence shown here is derived from an EMBL/GenBank/DDBJ whole genome shotgun (WGS) entry which is preliminary data.</text>
</comment>
<dbReference type="EMBL" id="QSHM01000009">
    <property type="protein sequence ID" value="RHC12728.1"/>
    <property type="molecule type" value="Genomic_DNA"/>
</dbReference>
<dbReference type="Proteomes" id="UP000285844">
    <property type="component" value="Unassembled WGS sequence"/>
</dbReference>
<name>A0A413YUK3_9FIRM</name>
<dbReference type="AlphaFoldDB" id="A0A413YUK3"/>
<accession>A0A413YUK3</accession>
<evidence type="ECO:0008006" key="3">
    <source>
        <dbReference type="Google" id="ProtNLM"/>
    </source>
</evidence>
<dbReference type="RefSeq" id="WP_117485411.1">
    <property type="nucleotide sequence ID" value="NZ_QSHM01000009.1"/>
</dbReference>
<evidence type="ECO:0000313" key="1">
    <source>
        <dbReference type="EMBL" id="RHC12728.1"/>
    </source>
</evidence>
<evidence type="ECO:0000313" key="2">
    <source>
        <dbReference type="Proteomes" id="UP000285844"/>
    </source>
</evidence>
<gene>
    <name evidence="1" type="ORF">DW858_08745</name>
</gene>
<proteinExistence type="predicted"/>
<sequence length="349" mass="39954">MKSTEIKDIVNSRILKTVKLPIEFENCDNPIIFKLLNSSLEKRHQRKQLLLPNFENTDTVAIFSDYGGESKDSKYYTYSFVFVDYGELGFFSEKMSFIRKKYGMDNPRKEISFKDAHYGQMFRCIDEYLSFTNNTINGLVFTLAVDKEIASITGASGKKELKQITEKLEGYSHGKWKPAMFEKSMRIIYTLTYFIKLLIPSGKKIFWMTDQDAIMANENKTEDTSKWLSNAINLCKNAPVYDVIGFSPKPYEEEDGYFFTDVLSLADLSAGSIEQLLTRKKGGSEILAPLAEKVIHWSSIQGLGLNKMIFVVEGEGEKITGNFLDLEFPEYMKKAVQVDYVYDVELNKG</sequence>
<organism evidence="1 2">
    <name type="scientific">Lachnospira eligens</name>
    <dbReference type="NCBI Taxonomy" id="39485"/>
    <lineage>
        <taxon>Bacteria</taxon>
        <taxon>Bacillati</taxon>
        <taxon>Bacillota</taxon>
        <taxon>Clostridia</taxon>
        <taxon>Lachnospirales</taxon>
        <taxon>Lachnospiraceae</taxon>
        <taxon>Lachnospira</taxon>
    </lineage>
</organism>
<reference evidence="1 2" key="1">
    <citation type="submission" date="2018-08" db="EMBL/GenBank/DDBJ databases">
        <title>A genome reference for cultivated species of the human gut microbiota.</title>
        <authorList>
            <person name="Zou Y."/>
            <person name="Xue W."/>
            <person name="Luo G."/>
        </authorList>
    </citation>
    <scope>NUCLEOTIDE SEQUENCE [LARGE SCALE GENOMIC DNA]</scope>
    <source>
        <strain evidence="1 2">AM37-3BH</strain>
    </source>
</reference>